<evidence type="ECO:0000313" key="1">
    <source>
        <dbReference type="EMBL" id="KAL0484645.1"/>
    </source>
</evidence>
<protein>
    <submittedName>
        <fullName evidence="1">Lectin domain-containing protein</fullName>
    </submittedName>
</protein>
<dbReference type="EMBL" id="JAOPGA020001060">
    <property type="protein sequence ID" value="KAL0484645.1"/>
    <property type="molecule type" value="Genomic_DNA"/>
</dbReference>
<evidence type="ECO:0000313" key="2">
    <source>
        <dbReference type="Proteomes" id="UP001431209"/>
    </source>
</evidence>
<organism evidence="1 2">
    <name type="scientific">Acrasis kona</name>
    <dbReference type="NCBI Taxonomy" id="1008807"/>
    <lineage>
        <taxon>Eukaryota</taxon>
        <taxon>Discoba</taxon>
        <taxon>Heterolobosea</taxon>
        <taxon>Tetramitia</taxon>
        <taxon>Eutetramitia</taxon>
        <taxon>Acrasidae</taxon>
        <taxon>Acrasis</taxon>
    </lineage>
</organism>
<comment type="caution">
    <text evidence="1">The sequence shown here is derived from an EMBL/GenBank/DDBJ whole genome shotgun (WGS) entry which is preliminary data.</text>
</comment>
<keyword evidence="2" id="KW-1185">Reference proteome</keyword>
<accession>A0AAW2Z5F5</accession>
<sequence>MPRFTPFGDKHEVVSAYYGTKDVTSIFKHHAKHNKVFSSSNSIFGDPLEGTVKMLVITFRSKQGIKTKVIKEGGWYNDCTLSLKSTTDTVNNGVNVLCAFYGGKDVTNHMSSLVGTNYIFDVEICNDTFGVVADNPNSFFMLYRLLGKDEIKTVVCGNCKLRVMYGQCINVQSAYYGPLDVTDRVKSLVSNNQTHLSFVVSNNLFTDPLFGVLKTLTLDYVVNGSTESMRTLEHENVHIYVEGATKSVNFLISQLFNRVQSPALSDIVFKI</sequence>
<dbReference type="AlphaFoldDB" id="A0AAW2Z5F5"/>
<name>A0AAW2Z5F5_9EUKA</name>
<reference evidence="1 2" key="1">
    <citation type="submission" date="2024-03" db="EMBL/GenBank/DDBJ databases">
        <title>The Acrasis kona genome and developmental transcriptomes reveal deep origins of eukaryotic multicellular pathways.</title>
        <authorList>
            <person name="Sheikh S."/>
            <person name="Fu C.-J."/>
            <person name="Brown M.W."/>
            <person name="Baldauf S.L."/>
        </authorList>
    </citation>
    <scope>NUCLEOTIDE SEQUENCE [LARGE SCALE GENOMIC DNA]</scope>
    <source>
        <strain evidence="1 2">ATCC MYA-3509</strain>
    </source>
</reference>
<dbReference type="Proteomes" id="UP001431209">
    <property type="component" value="Unassembled WGS sequence"/>
</dbReference>
<proteinExistence type="predicted"/>
<gene>
    <name evidence="1" type="ORF">AKO1_003463</name>
</gene>
<dbReference type="CDD" id="cd22823">
    <property type="entry name" value="Gal_Rha_Lectin"/>
    <property type="match status" value="1"/>
</dbReference>